<sequence length="97" mass="11222">MRLNGIIGAEIPYYKMMNKAMPGPAKDTKRKPKNGRLTEIDPKTNKPRLKSGVPISRAVEVLYMFENTDVLPYQIEEMKVTISNLQTRVKKLEDWQE</sequence>
<accession>A0A414ZQ65</accession>
<evidence type="ECO:0000313" key="2">
    <source>
        <dbReference type="EMBL" id="RHI25412.1"/>
    </source>
</evidence>
<dbReference type="RefSeq" id="WP_040446095.1">
    <property type="nucleotide sequence ID" value="NZ_QRKN01000001.1"/>
</dbReference>
<reference evidence="2 3" key="1">
    <citation type="submission" date="2018-08" db="EMBL/GenBank/DDBJ databases">
        <title>A genome reference for cultivated species of the human gut microbiota.</title>
        <authorList>
            <person name="Zou Y."/>
            <person name="Xue W."/>
            <person name="Luo G."/>
        </authorList>
    </citation>
    <scope>NUCLEOTIDE SEQUENCE [LARGE SCALE GENOMIC DNA]</scope>
    <source>
        <strain evidence="2 3">AM16-11</strain>
    </source>
</reference>
<proteinExistence type="predicted"/>
<gene>
    <name evidence="2" type="ORF">DW172_01590</name>
</gene>
<organism evidence="2 3">
    <name type="scientific">Agathobacter rectalis</name>
    <dbReference type="NCBI Taxonomy" id="39491"/>
    <lineage>
        <taxon>Bacteria</taxon>
        <taxon>Bacillati</taxon>
        <taxon>Bacillota</taxon>
        <taxon>Clostridia</taxon>
        <taxon>Lachnospirales</taxon>
        <taxon>Lachnospiraceae</taxon>
        <taxon>Agathobacter</taxon>
    </lineage>
</organism>
<comment type="caution">
    <text evidence="2">The sequence shown here is derived from an EMBL/GenBank/DDBJ whole genome shotgun (WGS) entry which is preliminary data.</text>
</comment>
<feature type="region of interest" description="Disordered" evidence="1">
    <location>
        <begin position="20"/>
        <end position="51"/>
    </location>
</feature>
<evidence type="ECO:0000256" key="1">
    <source>
        <dbReference type="SAM" id="MobiDB-lite"/>
    </source>
</evidence>
<dbReference type="Proteomes" id="UP000285865">
    <property type="component" value="Unassembled WGS sequence"/>
</dbReference>
<protein>
    <submittedName>
        <fullName evidence="2">Uncharacterized protein</fullName>
    </submittedName>
</protein>
<dbReference type="EMBL" id="QRKN01000001">
    <property type="protein sequence ID" value="RHI25412.1"/>
    <property type="molecule type" value="Genomic_DNA"/>
</dbReference>
<name>A0A414ZQ65_9FIRM</name>
<dbReference type="AlphaFoldDB" id="A0A414ZQ65"/>
<evidence type="ECO:0000313" key="3">
    <source>
        <dbReference type="Proteomes" id="UP000285865"/>
    </source>
</evidence>